<dbReference type="PANTHER" id="PTHR31061">
    <property type="entry name" value="LD22376P"/>
    <property type="match status" value="1"/>
</dbReference>
<keyword evidence="3" id="KW-0012">Acyltransferase</keyword>
<evidence type="ECO:0000313" key="3">
    <source>
        <dbReference type="EMBL" id="SOD92531.1"/>
    </source>
</evidence>
<feature type="transmembrane region" description="Helical" evidence="1">
    <location>
        <begin position="81"/>
        <end position="103"/>
    </location>
</feature>
<evidence type="ECO:0000259" key="2">
    <source>
        <dbReference type="Pfam" id="PF07786"/>
    </source>
</evidence>
<protein>
    <submittedName>
        <fullName evidence="3">Predicted acyltransferase</fullName>
    </submittedName>
</protein>
<feature type="transmembrane region" description="Helical" evidence="1">
    <location>
        <begin position="252"/>
        <end position="276"/>
    </location>
</feature>
<evidence type="ECO:0000256" key="1">
    <source>
        <dbReference type="SAM" id="Phobius"/>
    </source>
</evidence>
<sequence>MIPQPHRLISLDAMRGFTIAAMIVANFPGSEEFVYFTLRHSVWNGLSFTDLIAPFFLFIVGISIVLAYARKQADGSPKGPLIQKIVFRSLKIFAVGMFLNLLPDFDFANLRWTGTLHRIAIVFLVCALLFLTTNWKQQAWIAALTLVAYWLAMTQISTPDEGRVVLEPGRNLAAWLDRQYLPGRMWQGTWDPEGILSTFPSIVTGILGMLAGRLMISSASPTEKVSYLMTAGLFTAALGYFWGLTFPVNENLWTSSFVLVTAGFAALVLGAVYFLVDVLGYTSGTKPGVVFGANAIAVYVLADLLALIFYRLKVGGGPLNEQVVAGLTAVGVLPELASLLYALLFVGINFIPAYALYRRQIFIKL</sequence>
<evidence type="ECO:0000313" key="4">
    <source>
        <dbReference type="Proteomes" id="UP000219452"/>
    </source>
</evidence>
<organism evidence="3 4">
    <name type="scientific">Spirosoma fluviale</name>
    <dbReference type="NCBI Taxonomy" id="1597977"/>
    <lineage>
        <taxon>Bacteria</taxon>
        <taxon>Pseudomonadati</taxon>
        <taxon>Bacteroidota</taxon>
        <taxon>Cytophagia</taxon>
        <taxon>Cytophagales</taxon>
        <taxon>Cytophagaceae</taxon>
        <taxon>Spirosoma</taxon>
    </lineage>
</organism>
<name>A0A286GAL6_9BACT</name>
<dbReference type="Pfam" id="PF07786">
    <property type="entry name" value="HGSNAT_cat"/>
    <property type="match status" value="1"/>
</dbReference>
<keyword evidence="3" id="KW-0808">Transferase</keyword>
<feature type="transmembrane region" description="Helical" evidence="1">
    <location>
        <begin position="288"/>
        <end position="310"/>
    </location>
</feature>
<reference evidence="4" key="1">
    <citation type="submission" date="2017-09" db="EMBL/GenBank/DDBJ databases">
        <authorList>
            <person name="Varghese N."/>
            <person name="Submissions S."/>
        </authorList>
    </citation>
    <scope>NUCLEOTIDE SEQUENCE [LARGE SCALE GENOMIC DNA]</scope>
    <source>
        <strain evidence="4">DSM 29961</strain>
    </source>
</reference>
<dbReference type="EMBL" id="OCNH01000003">
    <property type="protein sequence ID" value="SOD92531.1"/>
    <property type="molecule type" value="Genomic_DNA"/>
</dbReference>
<keyword evidence="1" id="KW-0472">Membrane</keyword>
<keyword evidence="4" id="KW-1185">Reference proteome</keyword>
<dbReference type="AlphaFoldDB" id="A0A286GAL6"/>
<feature type="domain" description="Heparan-alpha-glucosaminide N-acetyltransferase catalytic" evidence="2">
    <location>
        <begin position="7"/>
        <end position="158"/>
    </location>
</feature>
<feature type="transmembrane region" description="Helical" evidence="1">
    <location>
        <begin position="139"/>
        <end position="158"/>
    </location>
</feature>
<dbReference type="RefSeq" id="WP_097127760.1">
    <property type="nucleotide sequence ID" value="NZ_OCNH01000003.1"/>
</dbReference>
<keyword evidence="1" id="KW-1133">Transmembrane helix</keyword>
<feature type="transmembrane region" description="Helical" evidence="1">
    <location>
        <begin position="227"/>
        <end position="246"/>
    </location>
</feature>
<feature type="transmembrane region" description="Helical" evidence="1">
    <location>
        <begin position="194"/>
        <end position="215"/>
    </location>
</feature>
<feature type="transmembrane region" description="Helical" evidence="1">
    <location>
        <begin position="115"/>
        <end position="132"/>
    </location>
</feature>
<dbReference type="PANTHER" id="PTHR31061:SF24">
    <property type="entry name" value="LD22376P"/>
    <property type="match status" value="1"/>
</dbReference>
<keyword evidence="1" id="KW-0812">Transmembrane</keyword>
<dbReference type="Proteomes" id="UP000219452">
    <property type="component" value="Unassembled WGS sequence"/>
</dbReference>
<feature type="transmembrane region" description="Helical" evidence="1">
    <location>
        <begin position="51"/>
        <end position="69"/>
    </location>
</feature>
<dbReference type="GO" id="GO:0016746">
    <property type="term" value="F:acyltransferase activity"/>
    <property type="evidence" value="ECO:0007669"/>
    <property type="project" value="UniProtKB-KW"/>
</dbReference>
<feature type="transmembrane region" description="Helical" evidence="1">
    <location>
        <begin position="336"/>
        <end position="357"/>
    </location>
</feature>
<accession>A0A286GAL6</accession>
<gene>
    <name evidence="3" type="ORF">SAMN06269250_4025</name>
</gene>
<dbReference type="OrthoDB" id="9788724at2"/>
<dbReference type="InterPro" id="IPR012429">
    <property type="entry name" value="HGSNAT_cat"/>
</dbReference>
<proteinExistence type="predicted"/>